<gene>
    <name evidence="2" type="ORF">GCM10009733_073200</name>
</gene>
<protein>
    <submittedName>
        <fullName evidence="2">Uncharacterized protein</fullName>
    </submittedName>
</protein>
<sequence>MGPGCRTALRATYADSTGTFVVTVGIAVLDSRPPTQALAPATDPGAGLTDGSGLTDESADGLTDGSADGFTAGFAAGTAPDPEAVFVAGPTAGLGTVSVAAPTAGLGAVFADAGRPATVRPVAFPGGAAEGFGDRQYFTGVVVDSDERYVVATAAGYADGRAYRPGDGALVRLRHAARQLATVLHQALTR</sequence>
<evidence type="ECO:0000313" key="2">
    <source>
        <dbReference type="EMBL" id="GAA1664852.1"/>
    </source>
</evidence>
<reference evidence="2 3" key="1">
    <citation type="journal article" date="2019" name="Int. J. Syst. Evol. Microbiol.">
        <title>The Global Catalogue of Microorganisms (GCM) 10K type strain sequencing project: providing services to taxonomists for standard genome sequencing and annotation.</title>
        <authorList>
            <consortium name="The Broad Institute Genomics Platform"/>
            <consortium name="The Broad Institute Genome Sequencing Center for Infectious Disease"/>
            <person name="Wu L."/>
            <person name="Ma J."/>
        </authorList>
    </citation>
    <scope>NUCLEOTIDE SEQUENCE [LARGE SCALE GENOMIC DNA]</scope>
    <source>
        <strain evidence="2 3">JCM 13929</strain>
    </source>
</reference>
<organism evidence="2 3">
    <name type="scientific">Nonomuraea maheshkhaliensis</name>
    <dbReference type="NCBI Taxonomy" id="419590"/>
    <lineage>
        <taxon>Bacteria</taxon>
        <taxon>Bacillati</taxon>
        <taxon>Actinomycetota</taxon>
        <taxon>Actinomycetes</taxon>
        <taxon>Streptosporangiales</taxon>
        <taxon>Streptosporangiaceae</taxon>
        <taxon>Nonomuraea</taxon>
    </lineage>
</organism>
<dbReference type="Proteomes" id="UP001500064">
    <property type="component" value="Unassembled WGS sequence"/>
</dbReference>
<proteinExistence type="predicted"/>
<comment type="caution">
    <text evidence="2">The sequence shown here is derived from an EMBL/GenBank/DDBJ whole genome shotgun (WGS) entry which is preliminary data.</text>
</comment>
<evidence type="ECO:0000256" key="1">
    <source>
        <dbReference type="SAM" id="MobiDB-lite"/>
    </source>
</evidence>
<feature type="region of interest" description="Disordered" evidence="1">
    <location>
        <begin position="35"/>
        <end position="62"/>
    </location>
</feature>
<evidence type="ECO:0000313" key="3">
    <source>
        <dbReference type="Proteomes" id="UP001500064"/>
    </source>
</evidence>
<dbReference type="EMBL" id="BAAAMU010000072">
    <property type="protein sequence ID" value="GAA1664852.1"/>
    <property type="molecule type" value="Genomic_DNA"/>
</dbReference>
<accession>A0ABN2G3R9</accession>
<keyword evidence="3" id="KW-1185">Reference proteome</keyword>
<name>A0ABN2G3R9_9ACTN</name>